<dbReference type="SUPFAM" id="SSF63829">
    <property type="entry name" value="Calcium-dependent phosphotriesterase"/>
    <property type="match status" value="1"/>
</dbReference>
<dbReference type="Gene3D" id="2.120.10.30">
    <property type="entry name" value="TolB, C-terminal domain"/>
    <property type="match status" value="1"/>
</dbReference>
<protein>
    <submittedName>
        <fullName evidence="3">Gluconolactonase</fullName>
    </submittedName>
</protein>
<sequence>MAEDLSGLFAESELTLLDGTLARTEGPLWHPGGYLTFVDLGREQLLKWDPKTRETTVVRENTGEGNGCTLDRQGNLLMCEGADHRCVTRMDADGNVTSIADRWDGKRFNKPNDVICRTDGTLFFTDPHLRFPEELREIPFAGIYRVDLSCNVHLATDECEYANGLALSPDESVLYVAISRAEPADFDREERGEFCPNRRIRSFDVAADGTLSGNRILIEMGSEAPGVPDGMKVDTAGRVWCTGSGGVWIVSPGGERLGVLETPEVTRNICFGGDDMRTLFLTSGQSLYSIGVQTPGIPAF</sequence>
<accession>A0AA35SK60</accession>
<dbReference type="Pfam" id="PF08450">
    <property type="entry name" value="SGL"/>
    <property type="match status" value="1"/>
</dbReference>
<dbReference type="InterPro" id="IPR011042">
    <property type="entry name" value="6-blade_b-propeller_TolB-like"/>
</dbReference>
<comment type="caution">
    <text evidence="3">The sequence shown here is derived from an EMBL/GenBank/DDBJ whole genome shotgun (WGS) entry which is preliminary data.</text>
</comment>
<proteinExistence type="predicted"/>
<dbReference type="PANTHER" id="PTHR47572:SF4">
    <property type="entry name" value="LACTONASE DRP35"/>
    <property type="match status" value="1"/>
</dbReference>
<dbReference type="AlphaFoldDB" id="A0AA35SK60"/>
<dbReference type="GO" id="GO:0016787">
    <property type="term" value="F:hydrolase activity"/>
    <property type="evidence" value="ECO:0007669"/>
    <property type="project" value="UniProtKB-KW"/>
</dbReference>
<dbReference type="PANTHER" id="PTHR47572">
    <property type="entry name" value="LIPOPROTEIN-RELATED"/>
    <property type="match status" value="1"/>
</dbReference>
<gene>
    <name evidence="3" type="ORF">GBAR_LOCUS17071</name>
</gene>
<dbReference type="Proteomes" id="UP001174909">
    <property type="component" value="Unassembled WGS sequence"/>
</dbReference>
<evidence type="ECO:0000313" key="3">
    <source>
        <dbReference type="EMBL" id="CAI8030111.1"/>
    </source>
</evidence>
<feature type="domain" description="SMP-30/Gluconolactonase/LRE-like region" evidence="2">
    <location>
        <begin position="24"/>
        <end position="284"/>
    </location>
</feature>
<dbReference type="EMBL" id="CASHTH010002458">
    <property type="protein sequence ID" value="CAI8030111.1"/>
    <property type="molecule type" value="Genomic_DNA"/>
</dbReference>
<organism evidence="3 4">
    <name type="scientific">Geodia barretti</name>
    <name type="common">Barrett's horny sponge</name>
    <dbReference type="NCBI Taxonomy" id="519541"/>
    <lineage>
        <taxon>Eukaryota</taxon>
        <taxon>Metazoa</taxon>
        <taxon>Porifera</taxon>
        <taxon>Demospongiae</taxon>
        <taxon>Heteroscleromorpha</taxon>
        <taxon>Tetractinellida</taxon>
        <taxon>Astrophorina</taxon>
        <taxon>Geodiidae</taxon>
        <taxon>Geodia</taxon>
    </lineage>
</organism>
<dbReference type="InterPro" id="IPR013658">
    <property type="entry name" value="SGL"/>
</dbReference>
<name>A0AA35SK60_GEOBA</name>
<reference evidence="3" key="1">
    <citation type="submission" date="2023-03" db="EMBL/GenBank/DDBJ databases">
        <authorList>
            <person name="Steffen K."/>
            <person name="Cardenas P."/>
        </authorList>
    </citation>
    <scope>NUCLEOTIDE SEQUENCE</scope>
</reference>
<keyword evidence="1" id="KW-0378">Hydrolase</keyword>
<dbReference type="InterPro" id="IPR051262">
    <property type="entry name" value="SMP-30/CGR1_Lactonase"/>
</dbReference>
<keyword evidence="4" id="KW-1185">Reference proteome</keyword>
<evidence type="ECO:0000313" key="4">
    <source>
        <dbReference type="Proteomes" id="UP001174909"/>
    </source>
</evidence>
<evidence type="ECO:0000256" key="1">
    <source>
        <dbReference type="ARBA" id="ARBA00022801"/>
    </source>
</evidence>
<evidence type="ECO:0000259" key="2">
    <source>
        <dbReference type="Pfam" id="PF08450"/>
    </source>
</evidence>